<comment type="caution">
    <text evidence="2">The sequence shown here is derived from an EMBL/GenBank/DDBJ whole genome shotgun (WGS) entry which is preliminary data.</text>
</comment>
<evidence type="ECO:0000313" key="3">
    <source>
        <dbReference type="Proteomes" id="UP000035170"/>
    </source>
</evidence>
<sequence length="426" mass="47161">MTATVEKPQAAEEEKEKPFLIVGTGTETVAPGLHILRGQGQSFVAETDVGLVVIDAGPGGSVTQGMIDALRQLSDAPLHALCFSHGHIGYNAGVPMWLAHAAARGDAPPRIIAHRNVPRRLARYGETMALQHRMAEIQFNRPPGFFDHRLATHPPTETFDDMLQIGSGERRIELRWAPSETDDAIALWSPAQRVLYGGAALIDSIPNIGTPFRTMRDTVRWADTLEALAALKPRKAVREFGATLEGEEQVQHVLLHTARALRWLRAEVVRLMNEGLNERDILARIRFPDELFAVDWMKPAYGDPGYIVRDIYRSENGWWDRNPTSLHPAAPEAIGRAVANAITDKRGVIAQACALAASKQWQLALHVIDLLATAEGEAPEIAEARSLKAEWLRERAREVPSYVSRNLYRVGADMIEQGTQARFGIR</sequence>
<reference evidence="2 3" key="1">
    <citation type="submission" date="2015-03" db="EMBL/GenBank/DDBJ databases">
        <title>Genome sequence of Variovorax paradoxus TBEA6.</title>
        <authorList>
            <person name="Poehlein A."/>
            <person name="Schuldes J."/>
            <person name="Wuebbeler J.H."/>
            <person name="Hiessl S."/>
            <person name="Steinbuechel A."/>
            <person name="Daniel R."/>
        </authorList>
    </citation>
    <scope>NUCLEOTIDE SEQUENCE [LARGE SCALE GENOMIC DNA]</scope>
    <source>
        <strain evidence="2 3">TBEA6</strain>
    </source>
</reference>
<dbReference type="Pfam" id="PF00753">
    <property type="entry name" value="Lactamase_B"/>
    <property type="match status" value="1"/>
</dbReference>
<feature type="domain" description="Metallo-beta-lactamase" evidence="1">
    <location>
        <begin position="39"/>
        <end position="244"/>
    </location>
</feature>
<dbReference type="AlphaFoldDB" id="A0A0H2M544"/>
<dbReference type="InterPro" id="IPR052195">
    <property type="entry name" value="Bact_Alkyl/Aryl-Sulfatase"/>
</dbReference>
<name>A0A0H2M544_VARPD</name>
<dbReference type="InterPro" id="IPR001279">
    <property type="entry name" value="Metallo-B-lactamas"/>
</dbReference>
<keyword evidence="3" id="KW-1185">Reference proteome</keyword>
<dbReference type="PANTHER" id="PTHR43223:SF2">
    <property type="entry name" value="METALLO-BETA-LACTAMASE DOMAIN-CONTAINING PROTEIN"/>
    <property type="match status" value="1"/>
</dbReference>
<gene>
    <name evidence="2" type="ORF">VPARA_15330</name>
</gene>
<dbReference type="InterPro" id="IPR038536">
    <property type="entry name" value="Alkyl/aryl-sulf_dimr_sf"/>
</dbReference>
<dbReference type="RefSeq" id="WP_047783973.1">
    <property type="nucleotide sequence ID" value="NZ_JZWI01000007.1"/>
</dbReference>
<evidence type="ECO:0000259" key="1">
    <source>
        <dbReference type="SMART" id="SM00849"/>
    </source>
</evidence>
<dbReference type="PATRIC" id="fig|34073.19.peg.1564"/>
<dbReference type="GO" id="GO:0046983">
    <property type="term" value="F:protein dimerization activity"/>
    <property type="evidence" value="ECO:0007669"/>
    <property type="project" value="InterPro"/>
</dbReference>
<protein>
    <submittedName>
        <fullName evidence="2">Metallo-beta-lactamase superfamily protein</fullName>
    </submittedName>
</protein>
<dbReference type="Pfam" id="PF14863">
    <property type="entry name" value="Alkyl_sulf_dimr"/>
    <property type="match status" value="1"/>
</dbReference>
<dbReference type="Gene3D" id="1.25.40.880">
    <property type="entry name" value="Alkyl sulfatase, dimerisation domain"/>
    <property type="match status" value="1"/>
</dbReference>
<dbReference type="Gene3D" id="3.60.15.10">
    <property type="entry name" value="Ribonuclease Z/Hydroxyacylglutathione hydrolase-like"/>
    <property type="match status" value="1"/>
</dbReference>
<dbReference type="InterPro" id="IPR036866">
    <property type="entry name" value="RibonucZ/Hydroxyglut_hydro"/>
</dbReference>
<dbReference type="PANTHER" id="PTHR43223">
    <property type="entry name" value="ALKYL/ARYL-SULFATASE"/>
    <property type="match status" value="1"/>
</dbReference>
<dbReference type="Proteomes" id="UP000035170">
    <property type="component" value="Unassembled WGS sequence"/>
</dbReference>
<proteinExistence type="predicted"/>
<dbReference type="SMART" id="SM00849">
    <property type="entry name" value="Lactamase_B"/>
    <property type="match status" value="1"/>
</dbReference>
<evidence type="ECO:0000313" key="2">
    <source>
        <dbReference type="EMBL" id="KLN57453.1"/>
    </source>
</evidence>
<dbReference type="EMBL" id="JZWI01000007">
    <property type="protein sequence ID" value="KLN57453.1"/>
    <property type="molecule type" value="Genomic_DNA"/>
</dbReference>
<dbReference type="InterPro" id="IPR029228">
    <property type="entry name" value="Alkyl_sulf_dimr"/>
</dbReference>
<organism evidence="2 3">
    <name type="scientific">Variovorax paradoxus</name>
    <dbReference type="NCBI Taxonomy" id="34073"/>
    <lineage>
        <taxon>Bacteria</taxon>
        <taxon>Pseudomonadati</taxon>
        <taxon>Pseudomonadota</taxon>
        <taxon>Betaproteobacteria</taxon>
        <taxon>Burkholderiales</taxon>
        <taxon>Comamonadaceae</taxon>
        <taxon>Variovorax</taxon>
    </lineage>
</organism>
<dbReference type="SUPFAM" id="SSF56281">
    <property type="entry name" value="Metallo-hydrolase/oxidoreductase"/>
    <property type="match status" value="1"/>
</dbReference>
<accession>A0A0H2M544</accession>